<feature type="compositionally biased region" description="Low complexity" evidence="4">
    <location>
        <begin position="257"/>
        <end position="267"/>
    </location>
</feature>
<reference evidence="5 6" key="1">
    <citation type="submission" date="2022-07" db="EMBL/GenBank/DDBJ databases">
        <title>Genome-wide signatures of adaptation to extreme environments.</title>
        <authorList>
            <person name="Cho C.H."/>
            <person name="Yoon H.S."/>
        </authorList>
    </citation>
    <scope>NUCLEOTIDE SEQUENCE [LARGE SCALE GENOMIC DNA]</scope>
    <source>
        <strain evidence="5 6">108.79 E11</strain>
    </source>
</reference>
<organism evidence="5 6">
    <name type="scientific">Galdieria yellowstonensis</name>
    <dbReference type="NCBI Taxonomy" id="3028027"/>
    <lineage>
        <taxon>Eukaryota</taxon>
        <taxon>Rhodophyta</taxon>
        <taxon>Bangiophyceae</taxon>
        <taxon>Galdieriales</taxon>
        <taxon>Galdieriaceae</taxon>
        <taxon>Galdieria</taxon>
    </lineage>
</organism>
<evidence type="ECO:0000256" key="4">
    <source>
        <dbReference type="SAM" id="MobiDB-lite"/>
    </source>
</evidence>
<name>A0AAV9IB72_9RHOD</name>
<sequence length="289" mass="32922">MNRDYRNGYAVDSRTQIVEQLRKSEKEYQSMLTFLEELQRQGCDQRAFLPLGPLAYASGRLKVPKGVLVLLGENYFARVSVEHALNIAKRRIAFIRKRLSDMNCENLQPEKSDTRKQEEESLADRWNNSMQLLEQYLQSSQVVNLCEEYDDSLSSEPIRIHGLKENMLNKEMVEDVDWNSLLDVSGETAELVEPRHQLPDSVWDDLKQLEIAEASSLMGDLVVDSTEDMTKSGEFPVTGERNNVKESIQDAAAVGDSSKTSNSSSTNLQRNVPRKTFRGQIKERKSVSK</sequence>
<comment type="caution">
    <text evidence="5">The sequence shown here is derived from an EMBL/GenBank/DDBJ whole genome shotgun (WGS) entry which is preliminary data.</text>
</comment>
<dbReference type="EMBL" id="JANCYU010000024">
    <property type="protein sequence ID" value="KAK4524579.1"/>
    <property type="molecule type" value="Genomic_DNA"/>
</dbReference>
<dbReference type="InterPro" id="IPR009053">
    <property type="entry name" value="Prefoldin"/>
</dbReference>
<dbReference type="GO" id="GO:0019212">
    <property type="term" value="F:phosphatase inhibitor activity"/>
    <property type="evidence" value="ECO:0007669"/>
    <property type="project" value="TreeGrafter"/>
</dbReference>
<feature type="region of interest" description="Disordered" evidence="4">
    <location>
        <begin position="252"/>
        <end position="289"/>
    </location>
</feature>
<keyword evidence="2" id="KW-0539">Nucleus</keyword>
<dbReference type="Proteomes" id="UP001300502">
    <property type="component" value="Unassembled WGS sequence"/>
</dbReference>
<dbReference type="Pfam" id="PF02996">
    <property type="entry name" value="Prefoldin"/>
    <property type="match status" value="1"/>
</dbReference>
<dbReference type="AlphaFoldDB" id="A0AAV9IB72"/>
<dbReference type="InterPro" id="IPR004127">
    <property type="entry name" value="Prefoldin_subunit_alpha"/>
</dbReference>
<dbReference type="SUPFAM" id="SSF46579">
    <property type="entry name" value="Prefoldin"/>
    <property type="match status" value="1"/>
</dbReference>
<keyword evidence="6" id="KW-1185">Reference proteome</keyword>
<dbReference type="PANTHER" id="PTHR15111:SF0">
    <property type="entry name" value="UNCONVENTIONAL PREFOLDIN RPB5 INTERACTOR 1"/>
    <property type="match status" value="1"/>
</dbReference>
<evidence type="ECO:0000313" key="5">
    <source>
        <dbReference type="EMBL" id="KAK4524579.1"/>
    </source>
</evidence>
<dbReference type="GO" id="GO:0000122">
    <property type="term" value="P:negative regulation of transcription by RNA polymerase II"/>
    <property type="evidence" value="ECO:0007669"/>
    <property type="project" value="TreeGrafter"/>
</dbReference>
<dbReference type="InterPro" id="IPR052255">
    <property type="entry name" value="RNA_pol_II_subunit5-mediator"/>
</dbReference>
<evidence type="ECO:0000256" key="2">
    <source>
        <dbReference type="ARBA" id="ARBA00023242"/>
    </source>
</evidence>
<protein>
    <submittedName>
        <fullName evidence="5">Uncharacterized protein</fullName>
    </submittedName>
</protein>
<evidence type="ECO:0000256" key="3">
    <source>
        <dbReference type="ARBA" id="ARBA00038295"/>
    </source>
</evidence>
<dbReference type="GO" id="GO:0005634">
    <property type="term" value="C:nucleus"/>
    <property type="evidence" value="ECO:0007669"/>
    <property type="project" value="UniProtKB-SubCell"/>
</dbReference>
<evidence type="ECO:0000256" key="1">
    <source>
        <dbReference type="ARBA" id="ARBA00004123"/>
    </source>
</evidence>
<feature type="compositionally biased region" description="Basic and acidic residues" evidence="4">
    <location>
        <begin position="280"/>
        <end position="289"/>
    </location>
</feature>
<comment type="subcellular location">
    <subcellularLocation>
        <location evidence="1">Nucleus</location>
    </subcellularLocation>
</comment>
<dbReference type="PANTHER" id="PTHR15111">
    <property type="entry name" value="RNA POLYMERASE II SUBUNIT 5-MEDIATING PROTEIN NNX3"/>
    <property type="match status" value="1"/>
</dbReference>
<accession>A0AAV9IB72</accession>
<dbReference type="Gene3D" id="1.10.287.370">
    <property type="match status" value="1"/>
</dbReference>
<proteinExistence type="inferred from homology"/>
<comment type="similarity">
    <text evidence="3">Belongs to the RNA polymerase II subunit 5-mediating protein family.</text>
</comment>
<gene>
    <name evidence="5" type="ORF">GAYE_SCF04G2480</name>
</gene>
<dbReference type="GO" id="GO:0003714">
    <property type="term" value="F:transcription corepressor activity"/>
    <property type="evidence" value="ECO:0007669"/>
    <property type="project" value="TreeGrafter"/>
</dbReference>
<evidence type="ECO:0000313" key="6">
    <source>
        <dbReference type="Proteomes" id="UP001300502"/>
    </source>
</evidence>
<dbReference type="GO" id="GO:0003682">
    <property type="term" value="F:chromatin binding"/>
    <property type="evidence" value="ECO:0007669"/>
    <property type="project" value="TreeGrafter"/>
</dbReference>